<keyword evidence="2" id="KW-1185">Reference proteome</keyword>
<dbReference type="EMBL" id="FUKI01000114">
    <property type="protein sequence ID" value="SJM93096.1"/>
    <property type="molecule type" value="Genomic_DNA"/>
</dbReference>
<name>A0A1R4HA89_9GAMM</name>
<dbReference type="InterPro" id="IPR010321">
    <property type="entry name" value="DUF922"/>
</dbReference>
<evidence type="ECO:0000313" key="1">
    <source>
        <dbReference type="EMBL" id="SJM93096.1"/>
    </source>
</evidence>
<reference evidence="2" key="1">
    <citation type="submission" date="2017-02" db="EMBL/GenBank/DDBJ databases">
        <authorList>
            <person name="Daims H."/>
        </authorList>
    </citation>
    <scope>NUCLEOTIDE SEQUENCE [LARGE SCALE GENOMIC DNA]</scope>
</reference>
<sequence length="214" mass="22890">MAGSIIPGILGMNPFSSNIQSQQGTLSNSSTPINIGSNIIPFAGKRTIASVTKDWELPNPTNTPAITINGKTLAEAFAALNRLPQWGQGGGTLKTDPIPLGDTTDLDVKLYANLVLRLPTWTGYQAASKAAQNEWDNMLAKLRIHEQRHVDIAIEEANALASELIGKDINKIPSLVTNANATMLKRQRALDKDTDHGAKPGVPYGDVILDASIT</sequence>
<accession>A0A1R4HA89</accession>
<organism evidence="1 2">
    <name type="scientific">Crenothrix polyspora</name>
    <dbReference type="NCBI Taxonomy" id="360316"/>
    <lineage>
        <taxon>Bacteria</taxon>
        <taxon>Pseudomonadati</taxon>
        <taxon>Pseudomonadota</taxon>
        <taxon>Gammaproteobacteria</taxon>
        <taxon>Methylococcales</taxon>
        <taxon>Crenotrichaceae</taxon>
        <taxon>Crenothrix</taxon>
    </lineage>
</organism>
<gene>
    <name evidence="1" type="ORF">CRENPOLYSF1_390005</name>
</gene>
<evidence type="ECO:0000313" key="2">
    <source>
        <dbReference type="Proteomes" id="UP000195667"/>
    </source>
</evidence>
<dbReference type="Pfam" id="PF06037">
    <property type="entry name" value="DUF922"/>
    <property type="match status" value="1"/>
</dbReference>
<dbReference type="Proteomes" id="UP000195667">
    <property type="component" value="Unassembled WGS sequence"/>
</dbReference>
<dbReference type="AlphaFoldDB" id="A0A1R4HA89"/>
<protein>
    <recommendedName>
        <fullName evidence="3">DUF922 domain-containing protein</fullName>
    </recommendedName>
</protein>
<proteinExistence type="predicted"/>
<evidence type="ECO:0008006" key="3">
    <source>
        <dbReference type="Google" id="ProtNLM"/>
    </source>
</evidence>
<dbReference type="RefSeq" id="WP_087143683.1">
    <property type="nucleotide sequence ID" value="NZ_FUKI01000114.1"/>
</dbReference>